<organism evidence="2 3">
    <name type="scientific">Cherax quadricarinatus</name>
    <name type="common">Australian red claw crayfish</name>
    <dbReference type="NCBI Taxonomy" id="27406"/>
    <lineage>
        <taxon>Eukaryota</taxon>
        <taxon>Metazoa</taxon>
        <taxon>Ecdysozoa</taxon>
        <taxon>Arthropoda</taxon>
        <taxon>Crustacea</taxon>
        <taxon>Multicrustacea</taxon>
        <taxon>Malacostraca</taxon>
        <taxon>Eumalacostraca</taxon>
        <taxon>Eucarida</taxon>
        <taxon>Decapoda</taxon>
        <taxon>Pleocyemata</taxon>
        <taxon>Astacidea</taxon>
        <taxon>Parastacoidea</taxon>
        <taxon>Parastacidae</taxon>
        <taxon>Cherax</taxon>
    </lineage>
</organism>
<dbReference type="Pfam" id="PF14735">
    <property type="entry name" value="HAUS4"/>
    <property type="match status" value="1"/>
</dbReference>
<evidence type="ECO:0000313" key="2">
    <source>
        <dbReference type="EMBL" id="KAK8733392.1"/>
    </source>
</evidence>
<feature type="coiled-coil region" evidence="1">
    <location>
        <begin position="314"/>
        <end position="365"/>
    </location>
</feature>
<name>A0AAW0X1F9_CHEQU</name>
<dbReference type="EMBL" id="JARKIK010000054">
    <property type="protein sequence ID" value="KAK8733392.1"/>
    <property type="molecule type" value="Genomic_DNA"/>
</dbReference>
<proteinExistence type="predicted"/>
<dbReference type="Proteomes" id="UP001445076">
    <property type="component" value="Unassembled WGS sequence"/>
</dbReference>
<comment type="caution">
    <text evidence="2">The sequence shown here is derived from an EMBL/GenBank/DDBJ whole genome shotgun (WGS) entry which is preliminary data.</text>
</comment>
<protein>
    <recommendedName>
        <fullName evidence="4">HAUS augmin-like complex subunit 4</fullName>
    </recommendedName>
</protein>
<evidence type="ECO:0008006" key="4">
    <source>
        <dbReference type="Google" id="ProtNLM"/>
    </source>
</evidence>
<dbReference type="EMBL" id="JARKIK010000054">
    <property type="protein sequence ID" value="KAK8733393.1"/>
    <property type="molecule type" value="Genomic_DNA"/>
</dbReference>
<keyword evidence="1" id="KW-0175">Coiled coil</keyword>
<dbReference type="PANTHER" id="PTHR16219:SF1">
    <property type="entry name" value="HAUS AUGMIN-LIKE COMPLEX SUBUNIT 4"/>
    <property type="match status" value="1"/>
</dbReference>
<sequence length="371" mass="42726">MESMTDTDVSTEALASKLSGSLPVYIGAHDVKKFPQLAHLLEDLSSRLTPTGIYKTTHAKLMQAAYTMKHARQLYIEVATLHRVVHDALYETSTLHETSSSYDKTAKNLQDMLEALTLSELEHHLMLVQDSSDQTTSAQHQKMQQPLSSFQQSQHTVFGITPEQVLARAQVRVSDKMILQLAKVLEERIEKEWIRIASFLDPVEFVNYDPDEVSKIPDRLEDKARKLTEERLALIHSMRQTDYLFQQVYCLLLKYSKILQCLVEKQRLSCYPAQHLLSGINMHNVQLMKLKCMQLEIMVDTYNSQSVPALKLIQAHLEDRKERAQKTLALLQHKLSSYSGLDSRYQELLEEYSKLQQDINFTKKSMEECSH</sequence>
<keyword evidence="3" id="KW-1185">Reference proteome</keyword>
<gene>
    <name evidence="2" type="ORF">OTU49_006618</name>
</gene>
<dbReference type="AlphaFoldDB" id="A0AAW0X1F9"/>
<dbReference type="GO" id="GO:0051011">
    <property type="term" value="F:microtubule minus-end binding"/>
    <property type="evidence" value="ECO:0007669"/>
    <property type="project" value="TreeGrafter"/>
</dbReference>
<dbReference type="EMBL" id="JARKIK010000054">
    <property type="protein sequence ID" value="KAK8733394.1"/>
    <property type="molecule type" value="Genomic_DNA"/>
</dbReference>
<reference evidence="2" key="2">
    <citation type="submission" date="2024-01" db="EMBL/GenBank/DDBJ databases">
        <authorList>
            <person name="He J."/>
            <person name="Wang M."/>
            <person name="Zheng J."/>
            <person name="Liu Z."/>
        </authorList>
    </citation>
    <scope>NUCLEOTIDE SEQUENCE</scope>
    <source>
        <strain evidence="2">ZL_2023a</strain>
        <tissue evidence="2">Muscle</tissue>
    </source>
</reference>
<reference evidence="2 3" key="1">
    <citation type="journal article" date="2024" name="BMC Genomics">
        <title>Genome assembly of redclaw crayfish (Cherax quadricarinatus) provides insights into its immune adaptation and hypoxia tolerance.</title>
        <authorList>
            <person name="Liu Z."/>
            <person name="Zheng J."/>
            <person name="Li H."/>
            <person name="Fang K."/>
            <person name="Wang S."/>
            <person name="He J."/>
            <person name="Zhou D."/>
            <person name="Weng S."/>
            <person name="Chi M."/>
            <person name="Gu Z."/>
            <person name="He J."/>
            <person name="Li F."/>
            <person name="Wang M."/>
        </authorList>
    </citation>
    <scope>NUCLEOTIDE SEQUENCE [LARGE SCALE GENOMIC DNA]</scope>
    <source>
        <strain evidence="2">ZL_2023a</strain>
    </source>
</reference>
<dbReference type="InterPro" id="IPR029327">
    <property type="entry name" value="HAUS4"/>
</dbReference>
<dbReference type="PANTHER" id="PTHR16219">
    <property type="entry name" value="AUGMIN SUBUNIT 4 FAMILY MEMBER"/>
    <property type="match status" value="1"/>
</dbReference>
<evidence type="ECO:0000313" key="3">
    <source>
        <dbReference type="Proteomes" id="UP001445076"/>
    </source>
</evidence>
<dbReference type="GO" id="GO:0070652">
    <property type="term" value="C:HAUS complex"/>
    <property type="evidence" value="ECO:0007669"/>
    <property type="project" value="InterPro"/>
</dbReference>
<evidence type="ECO:0000256" key="1">
    <source>
        <dbReference type="SAM" id="Coils"/>
    </source>
</evidence>
<dbReference type="GO" id="GO:0051225">
    <property type="term" value="P:spindle assembly"/>
    <property type="evidence" value="ECO:0007669"/>
    <property type="project" value="InterPro"/>
</dbReference>
<accession>A0AAW0X1F9</accession>